<protein>
    <submittedName>
        <fullName evidence="1">Uncharacterized protein</fullName>
    </submittedName>
</protein>
<evidence type="ECO:0000313" key="2">
    <source>
        <dbReference type="Proteomes" id="UP000297245"/>
    </source>
</evidence>
<proteinExistence type="predicted"/>
<organism evidence="1 2">
    <name type="scientific">Dendrothele bispora (strain CBS 962.96)</name>
    <dbReference type="NCBI Taxonomy" id="1314807"/>
    <lineage>
        <taxon>Eukaryota</taxon>
        <taxon>Fungi</taxon>
        <taxon>Dikarya</taxon>
        <taxon>Basidiomycota</taxon>
        <taxon>Agaricomycotina</taxon>
        <taxon>Agaricomycetes</taxon>
        <taxon>Agaricomycetidae</taxon>
        <taxon>Agaricales</taxon>
        <taxon>Agaricales incertae sedis</taxon>
        <taxon>Dendrothele</taxon>
    </lineage>
</organism>
<sequence length="134" mass="14784">MLDHLTASWEAMQGSSVFYRRQQLFTLDSKLPNFGEYIIAGCRYGGPIGMTFFYASASTVCWDGIPDIGLLVAMMRDSTKIIALNRATPLFAKSQIQVFSSAGEELLLFSVDMLLHICQVALTNIFLSSVVCIS</sequence>
<keyword evidence="2" id="KW-1185">Reference proteome</keyword>
<dbReference type="EMBL" id="ML179859">
    <property type="protein sequence ID" value="THU80907.1"/>
    <property type="molecule type" value="Genomic_DNA"/>
</dbReference>
<dbReference type="Proteomes" id="UP000297245">
    <property type="component" value="Unassembled WGS sequence"/>
</dbReference>
<name>A0A4S8KY04_DENBC</name>
<dbReference type="AlphaFoldDB" id="A0A4S8KY04"/>
<accession>A0A4S8KY04</accession>
<dbReference type="OrthoDB" id="1792at2759"/>
<gene>
    <name evidence="1" type="ORF">K435DRAFT_785256</name>
</gene>
<reference evidence="1 2" key="1">
    <citation type="journal article" date="2019" name="Nat. Ecol. Evol.">
        <title>Megaphylogeny resolves global patterns of mushroom evolution.</title>
        <authorList>
            <person name="Varga T."/>
            <person name="Krizsan K."/>
            <person name="Foldi C."/>
            <person name="Dima B."/>
            <person name="Sanchez-Garcia M."/>
            <person name="Sanchez-Ramirez S."/>
            <person name="Szollosi G.J."/>
            <person name="Szarkandi J.G."/>
            <person name="Papp V."/>
            <person name="Albert L."/>
            <person name="Andreopoulos W."/>
            <person name="Angelini C."/>
            <person name="Antonin V."/>
            <person name="Barry K.W."/>
            <person name="Bougher N.L."/>
            <person name="Buchanan P."/>
            <person name="Buyck B."/>
            <person name="Bense V."/>
            <person name="Catcheside P."/>
            <person name="Chovatia M."/>
            <person name="Cooper J."/>
            <person name="Damon W."/>
            <person name="Desjardin D."/>
            <person name="Finy P."/>
            <person name="Geml J."/>
            <person name="Haridas S."/>
            <person name="Hughes K."/>
            <person name="Justo A."/>
            <person name="Karasinski D."/>
            <person name="Kautmanova I."/>
            <person name="Kiss B."/>
            <person name="Kocsube S."/>
            <person name="Kotiranta H."/>
            <person name="LaButti K.M."/>
            <person name="Lechner B.E."/>
            <person name="Liimatainen K."/>
            <person name="Lipzen A."/>
            <person name="Lukacs Z."/>
            <person name="Mihaltcheva S."/>
            <person name="Morgado L.N."/>
            <person name="Niskanen T."/>
            <person name="Noordeloos M.E."/>
            <person name="Ohm R.A."/>
            <person name="Ortiz-Santana B."/>
            <person name="Ovrebo C."/>
            <person name="Racz N."/>
            <person name="Riley R."/>
            <person name="Savchenko A."/>
            <person name="Shiryaev A."/>
            <person name="Soop K."/>
            <person name="Spirin V."/>
            <person name="Szebenyi C."/>
            <person name="Tomsovsky M."/>
            <person name="Tulloss R.E."/>
            <person name="Uehling J."/>
            <person name="Grigoriev I.V."/>
            <person name="Vagvolgyi C."/>
            <person name="Papp T."/>
            <person name="Martin F.M."/>
            <person name="Miettinen O."/>
            <person name="Hibbett D.S."/>
            <person name="Nagy L.G."/>
        </authorList>
    </citation>
    <scope>NUCLEOTIDE SEQUENCE [LARGE SCALE GENOMIC DNA]</scope>
    <source>
        <strain evidence="1 2">CBS 962.96</strain>
    </source>
</reference>
<evidence type="ECO:0000313" key="1">
    <source>
        <dbReference type="EMBL" id="THU80907.1"/>
    </source>
</evidence>